<dbReference type="PANTHER" id="PTHR15439">
    <property type="entry name" value="RETINOBLASTOMA-BINDING PROTEIN 6"/>
    <property type="match status" value="1"/>
</dbReference>
<dbReference type="GO" id="GO:0006511">
    <property type="term" value="P:ubiquitin-dependent protein catabolic process"/>
    <property type="evidence" value="ECO:0007669"/>
    <property type="project" value="TreeGrafter"/>
</dbReference>
<feature type="domain" description="DWNN" evidence="6">
    <location>
        <begin position="44"/>
        <end position="129"/>
    </location>
</feature>
<comment type="subcellular location">
    <subcellularLocation>
        <location evidence="1">Nucleus</location>
    </subcellularLocation>
</comment>
<keyword evidence="3" id="KW-0863">Zinc-finger</keyword>
<dbReference type="Gene3D" id="4.10.60.10">
    <property type="entry name" value="Zinc finger, CCHC-type"/>
    <property type="match status" value="1"/>
</dbReference>
<feature type="non-terminal residue" evidence="7">
    <location>
        <position position="1"/>
    </location>
</feature>
<sequence>DAPDAPLSSRSGLLSHSCAAAALFVEAFDWVSSGEDRRCGVMWIHYRFRHALRWEKRLPITGCSISFAELESAIIAVKLSSLLKEKTKKSYRLLAEARLLIYNAHTGEEYGGDNEEIPANTSVIVRLLTPWSTAFLESKRAFQSETELRSSIAEEECKQNTVKRAIRPLGSVWHYLKSPPGYICHRCQVPGHYIQACPTNGDPNYDIKGPKHPTDVSEATSEKNFVSLTVNVSSRRSMTELNCPLCKEVMKEAVLIRKCCFSSFCEKCIRDRITSGSVCACGATNISVDDLVPNKTLRETIKRFLSSTSDGSENDRSCCLQARGSETSHHSQTAAHVPTILKSASTKGSKESAAVSGVTDPLVGEASKQLDACTSELLTAHGSIFPLSLATPNMEFQQKGEDVRSRKRDLKRRCDESDEGNYTLEGMAGLRSTASIQSWGTGCAKMSKLSYKE</sequence>
<dbReference type="Gene3D" id="3.10.20.90">
    <property type="entry name" value="Phosphatidylinositol 3-kinase Catalytic Subunit, Chain A, domain 1"/>
    <property type="match status" value="1"/>
</dbReference>
<proteinExistence type="predicted"/>
<dbReference type="PANTHER" id="PTHR15439:SF0">
    <property type="entry name" value="CELL DIVISION CYCLE AND APOPTOSIS REGULATOR PROTEIN 1-RELATED"/>
    <property type="match status" value="1"/>
</dbReference>
<dbReference type="InterPro" id="IPR033489">
    <property type="entry name" value="RBBP6"/>
</dbReference>
<evidence type="ECO:0000256" key="3">
    <source>
        <dbReference type="ARBA" id="ARBA00022771"/>
    </source>
</evidence>
<dbReference type="EMBL" id="GDJX01021371">
    <property type="protein sequence ID" value="JAT46565.1"/>
    <property type="molecule type" value="Transcribed_RNA"/>
</dbReference>
<dbReference type="GO" id="GO:0006397">
    <property type="term" value="P:mRNA processing"/>
    <property type="evidence" value="ECO:0007669"/>
    <property type="project" value="InterPro"/>
</dbReference>
<name>A0A1D1XVZ6_9ARAE</name>
<evidence type="ECO:0000256" key="5">
    <source>
        <dbReference type="ARBA" id="ARBA00023242"/>
    </source>
</evidence>
<reference evidence="7" key="1">
    <citation type="submission" date="2015-07" db="EMBL/GenBank/DDBJ databases">
        <title>Transcriptome Assembly of Anthurium amnicola.</title>
        <authorList>
            <person name="Suzuki J."/>
        </authorList>
    </citation>
    <scope>NUCLEOTIDE SEQUENCE</scope>
</reference>
<accession>A0A1D1XVZ6</accession>
<dbReference type="SUPFAM" id="SSF57850">
    <property type="entry name" value="RING/U-box"/>
    <property type="match status" value="1"/>
</dbReference>
<dbReference type="SMART" id="SM01180">
    <property type="entry name" value="DWNN"/>
    <property type="match status" value="1"/>
</dbReference>
<dbReference type="AlphaFoldDB" id="A0A1D1XVZ6"/>
<keyword evidence="5" id="KW-0539">Nucleus</keyword>
<organism evidence="7">
    <name type="scientific">Anthurium amnicola</name>
    <dbReference type="NCBI Taxonomy" id="1678845"/>
    <lineage>
        <taxon>Eukaryota</taxon>
        <taxon>Viridiplantae</taxon>
        <taxon>Streptophyta</taxon>
        <taxon>Embryophyta</taxon>
        <taxon>Tracheophyta</taxon>
        <taxon>Spermatophyta</taxon>
        <taxon>Magnoliopsida</taxon>
        <taxon>Liliopsida</taxon>
        <taxon>Araceae</taxon>
        <taxon>Pothoideae</taxon>
        <taxon>Potheae</taxon>
        <taxon>Anthurium</taxon>
    </lineage>
</organism>
<keyword evidence="4" id="KW-0862">Zinc</keyword>
<evidence type="ECO:0000256" key="1">
    <source>
        <dbReference type="ARBA" id="ARBA00004123"/>
    </source>
</evidence>
<evidence type="ECO:0000313" key="7">
    <source>
        <dbReference type="EMBL" id="JAT46565.1"/>
    </source>
</evidence>
<evidence type="ECO:0000259" key="6">
    <source>
        <dbReference type="PROSITE" id="PS51282"/>
    </source>
</evidence>
<evidence type="ECO:0000256" key="2">
    <source>
        <dbReference type="ARBA" id="ARBA00022723"/>
    </source>
</evidence>
<dbReference type="GO" id="GO:0016567">
    <property type="term" value="P:protein ubiquitination"/>
    <property type="evidence" value="ECO:0007669"/>
    <property type="project" value="InterPro"/>
</dbReference>
<dbReference type="PROSITE" id="PS51282">
    <property type="entry name" value="DWNN"/>
    <property type="match status" value="1"/>
</dbReference>
<dbReference type="InterPro" id="IPR014891">
    <property type="entry name" value="DWNN_domain"/>
</dbReference>
<dbReference type="InterPro" id="IPR013083">
    <property type="entry name" value="Znf_RING/FYVE/PHD"/>
</dbReference>
<dbReference type="CDD" id="cd16620">
    <property type="entry name" value="vRING-HC-C4C4_RBBP6"/>
    <property type="match status" value="1"/>
</dbReference>
<evidence type="ECO:0000256" key="4">
    <source>
        <dbReference type="ARBA" id="ARBA00022833"/>
    </source>
</evidence>
<dbReference type="InterPro" id="IPR025829">
    <property type="entry name" value="Zn_knuckle_CX2CX3GHX4C"/>
</dbReference>
<protein>
    <submittedName>
        <fullName evidence="7">E3 ubiquitin-protein ligase RBBP6</fullName>
    </submittedName>
</protein>
<dbReference type="GO" id="GO:0005634">
    <property type="term" value="C:nucleus"/>
    <property type="evidence" value="ECO:0007669"/>
    <property type="project" value="UniProtKB-SubCell"/>
</dbReference>
<dbReference type="GO" id="GO:0061630">
    <property type="term" value="F:ubiquitin protein ligase activity"/>
    <property type="evidence" value="ECO:0007669"/>
    <property type="project" value="InterPro"/>
</dbReference>
<keyword evidence="2" id="KW-0479">Metal-binding</keyword>
<dbReference type="Pfam" id="PF08783">
    <property type="entry name" value="DWNN"/>
    <property type="match status" value="1"/>
</dbReference>
<dbReference type="Gene3D" id="3.30.40.10">
    <property type="entry name" value="Zinc/RING finger domain, C3HC4 (zinc finger)"/>
    <property type="match status" value="1"/>
</dbReference>
<gene>
    <name evidence="7" type="primary">Rbbp6_1</name>
    <name evidence="7" type="ORF">g.107873</name>
</gene>
<dbReference type="Pfam" id="PF13696">
    <property type="entry name" value="zf-CCHC_2"/>
    <property type="match status" value="1"/>
</dbReference>
<dbReference type="GO" id="GO:0008270">
    <property type="term" value="F:zinc ion binding"/>
    <property type="evidence" value="ECO:0007669"/>
    <property type="project" value="UniProtKB-KW"/>
</dbReference>